<dbReference type="AlphaFoldDB" id="M1PKC7"/>
<dbReference type="STRING" id="1167006.UWK_00361"/>
<dbReference type="PATRIC" id="fig|1167006.5.peg.407"/>
<sequence>MKSLSVFCVSLCCTVMSYLPSAYAVDARWHFIDTFEGVNLYRAQENKEGLLPFKATAELDIPYQQIVKTLVDTEKKQQWAPKLKSTTIHNQFSANRFEYSEYYTTPWPFEDREFLLMGTVTYEKDQILFSGVNSTNKALAADDHTLANVDILEFAIFPLDAQRSRVEFTFSGDMGGWIPDFVKTIIQKKWPVRFIQALQSYINENPSLDTLRYKNLEKGEVVFSTRLSTQS</sequence>
<evidence type="ECO:0000313" key="2">
    <source>
        <dbReference type="EMBL" id="AGF76946.1"/>
    </source>
</evidence>
<dbReference type="InterPro" id="IPR023393">
    <property type="entry name" value="START-like_dom_sf"/>
</dbReference>
<keyword evidence="3" id="KW-1185">Reference proteome</keyword>
<dbReference type="SUPFAM" id="SSF55961">
    <property type="entry name" value="Bet v1-like"/>
    <property type="match status" value="1"/>
</dbReference>
<dbReference type="Gene3D" id="3.30.530.20">
    <property type="match status" value="1"/>
</dbReference>
<feature type="signal peptide" evidence="1">
    <location>
        <begin position="1"/>
        <end position="24"/>
    </location>
</feature>
<dbReference type="HOGENOM" id="CLU_1198240_0_0_7"/>
<keyword evidence="1" id="KW-0732">Signal</keyword>
<protein>
    <recommendedName>
        <fullName evidence="4">START domain-containing protein</fullName>
    </recommendedName>
</protein>
<dbReference type="EMBL" id="CP003985">
    <property type="protein sequence ID" value="AGF76946.1"/>
    <property type="molecule type" value="Genomic_DNA"/>
</dbReference>
<dbReference type="OrthoDB" id="5734556at2"/>
<reference evidence="3" key="1">
    <citation type="journal article" date="2013" name="Stand. Genomic Sci.">
        <title>Complete genome sequence of Desulfocapsa sulfexigens, a marine deltaproteobacterium specialized in disproportionating inorganic sulfur compounds.</title>
        <authorList>
            <person name="Finster K.W."/>
            <person name="Kjeldsen K.U."/>
            <person name="Kube M."/>
            <person name="Reinhardt R."/>
            <person name="Mussmann M."/>
            <person name="Amann R."/>
            <person name="Schreiber L."/>
        </authorList>
    </citation>
    <scope>NUCLEOTIDE SEQUENCE [LARGE SCALE GENOMIC DNA]</scope>
    <source>
        <strain evidence="3">DSM 10523 / SB164P1</strain>
    </source>
</reference>
<dbReference type="RefSeq" id="WP_015402644.1">
    <property type="nucleotide sequence ID" value="NC_020304.1"/>
</dbReference>
<accession>M1PKC7</accession>
<evidence type="ECO:0008006" key="4">
    <source>
        <dbReference type="Google" id="ProtNLM"/>
    </source>
</evidence>
<dbReference type="KEGG" id="dsf:UWK_00361"/>
<organism evidence="2 3">
    <name type="scientific">Desulfocapsa sulfexigens (strain DSM 10523 / SB164P1)</name>
    <dbReference type="NCBI Taxonomy" id="1167006"/>
    <lineage>
        <taxon>Bacteria</taxon>
        <taxon>Pseudomonadati</taxon>
        <taxon>Thermodesulfobacteriota</taxon>
        <taxon>Desulfobulbia</taxon>
        <taxon>Desulfobulbales</taxon>
        <taxon>Desulfocapsaceae</taxon>
        <taxon>Desulfocapsa</taxon>
    </lineage>
</organism>
<name>M1PKC7_DESSD</name>
<feature type="chain" id="PRO_5004016480" description="START domain-containing protein" evidence="1">
    <location>
        <begin position="25"/>
        <end position="231"/>
    </location>
</feature>
<gene>
    <name evidence="2" type="ordered locus">UWK_00361</name>
</gene>
<evidence type="ECO:0000256" key="1">
    <source>
        <dbReference type="SAM" id="SignalP"/>
    </source>
</evidence>
<dbReference type="Proteomes" id="UP000011721">
    <property type="component" value="Chromosome"/>
</dbReference>
<proteinExistence type="predicted"/>
<evidence type="ECO:0000313" key="3">
    <source>
        <dbReference type="Proteomes" id="UP000011721"/>
    </source>
</evidence>
<dbReference type="eggNOG" id="ENOG50316Y1">
    <property type="taxonomic scope" value="Bacteria"/>
</dbReference>